<feature type="compositionally biased region" description="Low complexity" evidence="2">
    <location>
        <begin position="24"/>
        <end position="41"/>
    </location>
</feature>
<evidence type="ECO:0000313" key="3">
    <source>
        <dbReference type="EMBL" id="KAK4032098.1"/>
    </source>
</evidence>
<feature type="region of interest" description="Disordered" evidence="2">
    <location>
        <begin position="482"/>
        <end position="509"/>
    </location>
</feature>
<dbReference type="Proteomes" id="UP001303115">
    <property type="component" value="Unassembled WGS sequence"/>
</dbReference>
<feature type="compositionally biased region" description="Acidic residues" evidence="2">
    <location>
        <begin position="485"/>
        <end position="507"/>
    </location>
</feature>
<feature type="region of interest" description="Disordered" evidence="2">
    <location>
        <begin position="175"/>
        <end position="393"/>
    </location>
</feature>
<protein>
    <submittedName>
        <fullName evidence="3">Uncharacterized protein</fullName>
    </submittedName>
</protein>
<feature type="compositionally biased region" description="Basic and acidic residues" evidence="2">
    <location>
        <begin position="280"/>
        <end position="289"/>
    </location>
</feature>
<feature type="compositionally biased region" description="Basic and acidic residues" evidence="2">
    <location>
        <begin position="346"/>
        <end position="365"/>
    </location>
</feature>
<feature type="compositionally biased region" description="Acidic residues" evidence="2">
    <location>
        <begin position="447"/>
        <end position="462"/>
    </location>
</feature>
<comment type="caution">
    <text evidence="3">The sequence shown here is derived from an EMBL/GenBank/DDBJ whole genome shotgun (WGS) entry which is preliminary data.</text>
</comment>
<feature type="compositionally biased region" description="Basic and acidic residues" evidence="2">
    <location>
        <begin position="372"/>
        <end position="382"/>
    </location>
</feature>
<sequence>SIPIANLHTPPPTSPRRKLGSLLARSSSSPGATAATPRDTGAGAGGGRAGITSPPNMNHSHTNTNMRTTSRNTNHSRASNSRNTNHSRASSRSGSALPGGLRLHTGMGTGRGVGLGAGLPVSPLPAPSAGTGSASFLQKGFGLGLGLGMGQRFVSGTGTGTGSGFSPLRAASGAVARDEDGDGEGESPVRSLSQSWSDLAGEEVGEEMEGDDFVGRDSQRHSWDSVATVREEQQPGRHGRYYEQDDADDEGEGSNANTHIGEGSDGYKDGQEYGGFQGREGSREIEGSHEFAASPEYAGTRRYEDSGEYEREMRRGGDESRQEERGFQEYESDRQEDDRQSEEDIVGVRKGKDEDESRIDDRELQEQGNSDGTRDAEQHTAETQDTEGDTLPPGRVMLMERLCDLVQRLSSVRVGGGMEADVIDVLNAKVDEMEDLLVLAEETAEAEATADVEAQAEAEDQGDDHAEGQVADYAEAEANVGAEASDIEPSQEEDAGTEGDGQEEQVGEADRWASGMSPAMLPVPLLQVGDQDIRDLASPLPWLTSTFKYSELSISPTQSHPELAAATNEALEAAKQAAQAQHDMAERVAFEADKLNRELAEVVKKLQARKEESDHLHSLLIDRAEAAATRILDLEQEICDLEDDILANESELRHLRLKLRAVETVCHEWVGGDPELVRSIDNWKADWVLVRDRMLERKKDRKDRRLRLHRAGCVISSLEEREANEMTATTATTLTSLGGLSMSVSLLGLGRERSPRKGC</sequence>
<keyword evidence="4" id="KW-1185">Reference proteome</keyword>
<feature type="region of interest" description="Disordered" evidence="2">
    <location>
        <begin position="447"/>
        <end position="466"/>
    </location>
</feature>
<proteinExistence type="predicted"/>
<evidence type="ECO:0000313" key="4">
    <source>
        <dbReference type="Proteomes" id="UP001303115"/>
    </source>
</evidence>
<feature type="compositionally biased region" description="Basic and acidic residues" evidence="2">
    <location>
        <begin position="213"/>
        <end position="243"/>
    </location>
</feature>
<dbReference type="AlphaFoldDB" id="A0AAN6SLV3"/>
<feature type="compositionally biased region" description="Low complexity" evidence="2">
    <location>
        <begin position="56"/>
        <end position="93"/>
    </location>
</feature>
<gene>
    <name evidence="3" type="ORF">C8A01DRAFT_20792</name>
</gene>
<name>A0AAN6SLV3_9PEZI</name>
<feature type="compositionally biased region" description="Acidic residues" evidence="2">
    <location>
        <begin position="200"/>
        <end position="212"/>
    </location>
</feature>
<feature type="compositionally biased region" description="Basic and acidic residues" evidence="2">
    <location>
        <begin position="299"/>
        <end position="338"/>
    </location>
</feature>
<accession>A0AAN6SLV3</accession>
<feature type="coiled-coil region" evidence="1">
    <location>
        <begin position="563"/>
        <end position="612"/>
    </location>
</feature>
<evidence type="ECO:0000256" key="2">
    <source>
        <dbReference type="SAM" id="MobiDB-lite"/>
    </source>
</evidence>
<feature type="region of interest" description="Disordered" evidence="2">
    <location>
        <begin position="1"/>
        <end position="109"/>
    </location>
</feature>
<keyword evidence="1" id="KW-0175">Coiled coil</keyword>
<reference evidence="4" key="1">
    <citation type="journal article" date="2023" name="Mol. Phylogenet. Evol.">
        <title>Genome-scale phylogeny and comparative genomics of the fungal order Sordariales.</title>
        <authorList>
            <person name="Hensen N."/>
            <person name="Bonometti L."/>
            <person name="Westerberg I."/>
            <person name="Brannstrom I.O."/>
            <person name="Guillou S."/>
            <person name="Cros-Aarteil S."/>
            <person name="Calhoun S."/>
            <person name="Haridas S."/>
            <person name="Kuo A."/>
            <person name="Mondo S."/>
            <person name="Pangilinan J."/>
            <person name="Riley R."/>
            <person name="LaButti K."/>
            <person name="Andreopoulos B."/>
            <person name="Lipzen A."/>
            <person name="Chen C."/>
            <person name="Yan M."/>
            <person name="Daum C."/>
            <person name="Ng V."/>
            <person name="Clum A."/>
            <person name="Steindorff A."/>
            <person name="Ohm R.A."/>
            <person name="Martin F."/>
            <person name="Silar P."/>
            <person name="Natvig D.O."/>
            <person name="Lalanne C."/>
            <person name="Gautier V."/>
            <person name="Ament-Velasquez S.L."/>
            <person name="Kruys A."/>
            <person name="Hutchinson M.I."/>
            <person name="Powell A.J."/>
            <person name="Barry K."/>
            <person name="Miller A.N."/>
            <person name="Grigoriev I.V."/>
            <person name="Debuchy R."/>
            <person name="Gladieux P."/>
            <person name="Hiltunen Thoren M."/>
            <person name="Johannesson H."/>
        </authorList>
    </citation>
    <scope>NUCLEOTIDE SEQUENCE [LARGE SCALE GENOMIC DNA]</scope>
    <source>
        <strain evidence="4">CBS 284.82</strain>
    </source>
</reference>
<evidence type="ECO:0000256" key="1">
    <source>
        <dbReference type="SAM" id="Coils"/>
    </source>
</evidence>
<dbReference type="EMBL" id="MU854650">
    <property type="protein sequence ID" value="KAK4032098.1"/>
    <property type="molecule type" value="Genomic_DNA"/>
</dbReference>
<feature type="non-terminal residue" evidence="3">
    <location>
        <position position="1"/>
    </location>
</feature>
<organism evidence="3 4">
    <name type="scientific">Parachaetomium inaequale</name>
    <dbReference type="NCBI Taxonomy" id="2588326"/>
    <lineage>
        <taxon>Eukaryota</taxon>
        <taxon>Fungi</taxon>
        <taxon>Dikarya</taxon>
        <taxon>Ascomycota</taxon>
        <taxon>Pezizomycotina</taxon>
        <taxon>Sordariomycetes</taxon>
        <taxon>Sordariomycetidae</taxon>
        <taxon>Sordariales</taxon>
        <taxon>Chaetomiaceae</taxon>
        <taxon>Parachaetomium</taxon>
    </lineage>
</organism>